<keyword evidence="2" id="KW-0732">Signal</keyword>
<protein>
    <submittedName>
        <fullName evidence="3">Uncharacterized protein</fullName>
    </submittedName>
</protein>
<feature type="signal peptide" evidence="2">
    <location>
        <begin position="1"/>
        <end position="24"/>
    </location>
</feature>
<keyword evidence="4" id="KW-1185">Reference proteome</keyword>
<proteinExistence type="predicted"/>
<evidence type="ECO:0000256" key="2">
    <source>
        <dbReference type="SAM" id="SignalP"/>
    </source>
</evidence>
<dbReference type="EMBL" id="VWOJ01000001">
    <property type="protein sequence ID" value="KAA5804711.1"/>
    <property type="molecule type" value="Genomic_DNA"/>
</dbReference>
<dbReference type="RefSeq" id="WP_150021742.1">
    <property type="nucleotide sequence ID" value="NZ_VWOJ01000001.1"/>
</dbReference>
<feature type="chain" id="PRO_5024463872" evidence="2">
    <location>
        <begin position="25"/>
        <end position="163"/>
    </location>
</feature>
<evidence type="ECO:0000313" key="3">
    <source>
        <dbReference type="EMBL" id="KAA5804711.1"/>
    </source>
</evidence>
<name>A0A5M6ZR03_9PROT</name>
<organism evidence="3 4">
    <name type="scientific">Alkalicaulis satelles</name>
    <dbReference type="NCBI Taxonomy" id="2609175"/>
    <lineage>
        <taxon>Bacteria</taxon>
        <taxon>Pseudomonadati</taxon>
        <taxon>Pseudomonadota</taxon>
        <taxon>Alphaproteobacteria</taxon>
        <taxon>Maricaulales</taxon>
        <taxon>Maricaulaceae</taxon>
        <taxon>Alkalicaulis</taxon>
    </lineage>
</organism>
<accession>A0A5M6ZR03</accession>
<evidence type="ECO:0000313" key="4">
    <source>
        <dbReference type="Proteomes" id="UP000325122"/>
    </source>
</evidence>
<comment type="caution">
    <text evidence="3">The sequence shown here is derived from an EMBL/GenBank/DDBJ whole genome shotgun (WGS) entry which is preliminary data.</text>
</comment>
<gene>
    <name evidence="3" type="ORF">F1654_01535</name>
</gene>
<reference evidence="3 4" key="1">
    <citation type="submission" date="2019-09" db="EMBL/GenBank/DDBJ databases">
        <authorList>
            <person name="Kevbrin V."/>
            <person name="Grouzdev D.S."/>
        </authorList>
    </citation>
    <scope>NUCLEOTIDE SEQUENCE [LARGE SCALE GENOMIC DNA]</scope>
    <source>
        <strain evidence="3 4">G-192</strain>
    </source>
</reference>
<dbReference type="Proteomes" id="UP000325122">
    <property type="component" value="Unassembled WGS sequence"/>
</dbReference>
<sequence>MRSLTALAALSAAAALLFVPSALAGETDFLNAEPAEFKVAERCLNAPNDFRREAWLTDDVYDQRFHWVEVSGQARSVLIEFERSCRMLDVGRRVLPASAALCAPRTVYSGTRQCRTQNLYVVPNEAAARDLALRIQLDRARAGGASLPEDNRQAADALRGASR</sequence>
<dbReference type="AlphaFoldDB" id="A0A5M6ZR03"/>
<evidence type="ECO:0000256" key="1">
    <source>
        <dbReference type="SAM" id="MobiDB-lite"/>
    </source>
</evidence>
<feature type="region of interest" description="Disordered" evidence="1">
    <location>
        <begin position="144"/>
        <end position="163"/>
    </location>
</feature>